<evidence type="ECO:0000256" key="1">
    <source>
        <dbReference type="SAM" id="Phobius"/>
    </source>
</evidence>
<dbReference type="Proteomes" id="UP001428341">
    <property type="component" value="Unassembled WGS sequence"/>
</dbReference>
<sequence length="244" mass="27210">MAVASLQIGKPSLLSSVSISQSNFPGKLDSGKVFLRSSSWYGSIPIPHIKYFPGEEPPESLFMKELKRRGMTPTSLLEDSSRTDSGLDDKTKLKEEDIGFSRRNTVSTEIDKSLADQRERSMALNSEGLEGRLTIPLIKKHSRELMLAFLHMRSSHLVKLLAIYPIMLGLVPRAKLLLTLGGTFFLGFWPLILVTVGFFSALYFYFGPTFIHDASNSPMSPAQYGDPYALLEDERISQIAPHVN</sequence>
<keyword evidence="3" id="KW-1185">Reference proteome</keyword>
<protein>
    <submittedName>
        <fullName evidence="2">Uncharacterized protein</fullName>
    </submittedName>
</protein>
<keyword evidence="1" id="KW-1133">Transmembrane helix</keyword>
<evidence type="ECO:0000313" key="3">
    <source>
        <dbReference type="Proteomes" id="UP001428341"/>
    </source>
</evidence>
<organism evidence="2 3">
    <name type="scientific">Citrus x changshan-huyou</name>
    <dbReference type="NCBI Taxonomy" id="2935761"/>
    <lineage>
        <taxon>Eukaryota</taxon>
        <taxon>Viridiplantae</taxon>
        <taxon>Streptophyta</taxon>
        <taxon>Embryophyta</taxon>
        <taxon>Tracheophyta</taxon>
        <taxon>Spermatophyta</taxon>
        <taxon>Magnoliopsida</taxon>
        <taxon>eudicotyledons</taxon>
        <taxon>Gunneridae</taxon>
        <taxon>Pentapetalae</taxon>
        <taxon>rosids</taxon>
        <taxon>malvids</taxon>
        <taxon>Sapindales</taxon>
        <taxon>Rutaceae</taxon>
        <taxon>Aurantioideae</taxon>
        <taxon>Citrus</taxon>
    </lineage>
</organism>
<dbReference type="PANTHER" id="PTHR35699:SF1">
    <property type="entry name" value="F2J10.10 PROTEIN"/>
    <property type="match status" value="1"/>
</dbReference>
<reference evidence="2 3" key="1">
    <citation type="submission" date="2024-05" db="EMBL/GenBank/DDBJ databases">
        <title>Haplotype-resolved chromosome-level genome assembly of Huyou (Citrus changshanensis).</title>
        <authorList>
            <person name="Miao C."/>
            <person name="Chen W."/>
            <person name="Wu Y."/>
            <person name="Wang L."/>
            <person name="Zhao S."/>
            <person name="Grierson D."/>
            <person name="Xu C."/>
            <person name="Chen K."/>
        </authorList>
    </citation>
    <scope>NUCLEOTIDE SEQUENCE [LARGE SCALE GENOMIC DNA]</scope>
    <source>
        <strain evidence="2">01-14</strain>
        <tissue evidence="2">Leaf</tissue>
    </source>
</reference>
<proteinExistence type="predicted"/>
<keyword evidence="1" id="KW-0472">Membrane</keyword>
<evidence type="ECO:0000313" key="2">
    <source>
        <dbReference type="EMBL" id="KAK9176574.1"/>
    </source>
</evidence>
<dbReference type="EMBL" id="JBCGBO010000025">
    <property type="protein sequence ID" value="KAK9176574.1"/>
    <property type="molecule type" value="Genomic_DNA"/>
</dbReference>
<dbReference type="AlphaFoldDB" id="A0AAP0LP50"/>
<name>A0AAP0LP50_9ROSI</name>
<comment type="caution">
    <text evidence="2">The sequence shown here is derived from an EMBL/GenBank/DDBJ whole genome shotgun (WGS) entry which is preliminary data.</text>
</comment>
<dbReference type="PANTHER" id="PTHR35699">
    <property type="entry name" value="F2J10.10 PROTEIN"/>
    <property type="match status" value="1"/>
</dbReference>
<feature type="transmembrane region" description="Helical" evidence="1">
    <location>
        <begin position="187"/>
        <end position="206"/>
    </location>
</feature>
<gene>
    <name evidence="2" type="ORF">WN944_028591</name>
</gene>
<feature type="transmembrane region" description="Helical" evidence="1">
    <location>
        <begin position="145"/>
        <end position="167"/>
    </location>
</feature>
<keyword evidence="1" id="KW-0812">Transmembrane</keyword>
<accession>A0AAP0LP50</accession>